<evidence type="ECO:0000256" key="1">
    <source>
        <dbReference type="SAM" id="MobiDB-lite"/>
    </source>
</evidence>
<dbReference type="Proteomes" id="UP001500483">
    <property type="component" value="Unassembled WGS sequence"/>
</dbReference>
<feature type="compositionally biased region" description="Basic and acidic residues" evidence="1">
    <location>
        <begin position="83"/>
        <end position="92"/>
    </location>
</feature>
<organism evidence="2 3">
    <name type="scientific">Saccharopolyspora gregorii</name>
    <dbReference type="NCBI Taxonomy" id="33914"/>
    <lineage>
        <taxon>Bacteria</taxon>
        <taxon>Bacillati</taxon>
        <taxon>Actinomycetota</taxon>
        <taxon>Actinomycetes</taxon>
        <taxon>Pseudonocardiales</taxon>
        <taxon>Pseudonocardiaceae</taxon>
        <taxon>Saccharopolyspora</taxon>
    </lineage>
</organism>
<proteinExistence type="predicted"/>
<evidence type="ECO:0000313" key="3">
    <source>
        <dbReference type="Proteomes" id="UP001500483"/>
    </source>
</evidence>
<keyword evidence="3" id="KW-1185">Reference proteome</keyword>
<evidence type="ECO:0000313" key="2">
    <source>
        <dbReference type="EMBL" id="GAA3366846.1"/>
    </source>
</evidence>
<dbReference type="EMBL" id="BAAAYK010000047">
    <property type="protein sequence ID" value="GAA3366846.1"/>
    <property type="molecule type" value="Genomic_DNA"/>
</dbReference>
<protein>
    <submittedName>
        <fullName evidence="2">Uncharacterized protein</fullName>
    </submittedName>
</protein>
<name>A0ABP6S348_9PSEU</name>
<comment type="caution">
    <text evidence="2">The sequence shown here is derived from an EMBL/GenBank/DDBJ whole genome shotgun (WGS) entry which is preliminary data.</text>
</comment>
<gene>
    <name evidence="2" type="ORF">GCM10020366_71880</name>
</gene>
<feature type="region of interest" description="Disordered" evidence="1">
    <location>
        <begin position="78"/>
        <end position="117"/>
    </location>
</feature>
<dbReference type="RefSeq" id="WP_344931701.1">
    <property type="nucleotide sequence ID" value="NZ_BAAAYK010000047.1"/>
</dbReference>
<reference evidence="3" key="1">
    <citation type="journal article" date="2019" name="Int. J. Syst. Evol. Microbiol.">
        <title>The Global Catalogue of Microorganisms (GCM) 10K type strain sequencing project: providing services to taxonomists for standard genome sequencing and annotation.</title>
        <authorList>
            <consortium name="The Broad Institute Genomics Platform"/>
            <consortium name="The Broad Institute Genome Sequencing Center for Infectious Disease"/>
            <person name="Wu L."/>
            <person name="Ma J."/>
        </authorList>
    </citation>
    <scope>NUCLEOTIDE SEQUENCE [LARGE SCALE GENOMIC DNA]</scope>
    <source>
        <strain evidence="3">JCM 9687</strain>
    </source>
</reference>
<sequence length="117" mass="12960">MECEVDCDPVESEPPVEEICPEPLLCEGEVPELSAVVPPSAEPIPFDSVATGAEFENTEPRFVPPWLTFREKESCCPAPSRFESTRLSREPAESGWPLPEWDVDRSPDDVDCPLESA</sequence>
<accession>A0ABP6S348</accession>